<dbReference type="Proteomes" id="UP000267029">
    <property type="component" value="Unassembled WGS sequence"/>
</dbReference>
<accession>A0A0R3U7W3</accession>
<name>A0A0R3U7W3_MESCO</name>
<reference evidence="1 2" key="2">
    <citation type="submission" date="2018-10" db="EMBL/GenBank/DDBJ databases">
        <authorList>
            <consortium name="Pathogen Informatics"/>
        </authorList>
    </citation>
    <scope>NUCLEOTIDE SEQUENCE [LARGE SCALE GENOMIC DNA]</scope>
</reference>
<evidence type="ECO:0000313" key="1">
    <source>
        <dbReference type="EMBL" id="VDD76930.1"/>
    </source>
</evidence>
<evidence type="ECO:0000313" key="2">
    <source>
        <dbReference type="Proteomes" id="UP000267029"/>
    </source>
</evidence>
<protein>
    <submittedName>
        <fullName evidence="3">Protein kinase domain-containing protein</fullName>
    </submittedName>
</protein>
<dbReference type="WBParaSite" id="MCOS_0000293201-mRNA-1">
    <property type="protein sequence ID" value="MCOS_0000293201-mRNA-1"/>
    <property type="gene ID" value="MCOS_0000293201"/>
</dbReference>
<dbReference type="OrthoDB" id="192887at2759"/>
<dbReference type="SUPFAM" id="SSF56112">
    <property type="entry name" value="Protein kinase-like (PK-like)"/>
    <property type="match status" value="1"/>
</dbReference>
<dbReference type="AlphaFoldDB" id="A0A0R3U7W3"/>
<dbReference type="STRING" id="53468.A0A0R3U7W3"/>
<evidence type="ECO:0000313" key="3">
    <source>
        <dbReference type="WBParaSite" id="MCOS_0000293201-mRNA-1"/>
    </source>
</evidence>
<gene>
    <name evidence="1" type="ORF">MCOS_LOCUS2933</name>
</gene>
<sequence>MATPILTAAASFVNRFQSYAKQPWSRLYPNAAPHGVESRQPQFPVVVASRCSPESLAIVLSCIVFVKQRLGVLVNSFRAHTIAIPYAKLKLVTMTQHLDRRVLHRSHLTTVLLDQCLPRFNLLPHWPMALDLLDRLLAFNPSSRISVEEALQHPYLRSFYEPKDEVLADYCASDFRGDGFVVLLCSDGRLIGRNPDNSDHSRSVNLFQNGVLKYEGVAGVCLGQDRIVVLEPGGDVSNCGMPSRVADGVFLMVLIKRWVCESLRLGLRMLKSRDVAVNCHLRGFFGWCTFRNGADSHFGVQGVSLGVNTIGVVSVEQKVHSTVFFFQPICENPFEYEEEKVDEQPIEKLKQMMFDEVRELHRHQHSHESK</sequence>
<reference evidence="3" key="1">
    <citation type="submission" date="2017-02" db="UniProtKB">
        <authorList>
            <consortium name="WormBaseParasite"/>
        </authorList>
    </citation>
    <scope>IDENTIFICATION</scope>
</reference>
<dbReference type="Gene3D" id="1.10.510.10">
    <property type="entry name" value="Transferase(Phosphotransferase) domain 1"/>
    <property type="match status" value="1"/>
</dbReference>
<dbReference type="InterPro" id="IPR011009">
    <property type="entry name" value="Kinase-like_dom_sf"/>
</dbReference>
<proteinExistence type="predicted"/>
<organism evidence="3">
    <name type="scientific">Mesocestoides corti</name>
    <name type="common">Flatworm</name>
    <dbReference type="NCBI Taxonomy" id="53468"/>
    <lineage>
        <taxon>Eukaryota</taxon>
        <taxon>Metazoa</taxon>
        <taxon>Spiralia</taxon>
        <taxon>Lophotrochozoa</taxon>
        <taxon>Platyhelminthes</taxon>
        <taxon>Cestoda</taxon>
        <taxon>Eucestoda</taxon>
        <taxon>Cyclophyllidea</taxon>
        <taxon>Mesocestoididae</taxon>
        <taxon>Mesocestoides</taxon>
    </lineage>
</organism>
<keyword evidence="2" id="KW-1185">Reference proteome</keyword>
<dbReference type="EMBL" id="UXSR01000560">
    <property type="protein sequence ID" value="VDD76930.1"/>
    <property type="molecule type" value="Genomic_DNA"/>
</dbReference>